<keyword evidence="3" id="KW-1185">Reference proteome</keyword>
<gene>
    <name evidence="2" type="ORF">GCM10011401_08620</name>
</gene>
<dbReference type="Gene3D" id="3.40.630.30">
    <property type="match status" value="1"/>
</dbReference>
<proteinExistence type="predicted"/>
<sequence length="285" mass="30477">MHRATSGAVRVLEPTDTPALLRLLERDPAHHVSVLAAVRARGTAAPGKGRIGAMLLGVDHPEQSGELSSACWVGSNITPVHAGPAEGELYGLALRALRRRVSSVYGDAEPVLELHDAAGWVNVREVRADQPLLSIDVPSAIEPMPEVRPSRLGEFDAVEQASAAMFTEELGFSPYTQGASEYQQRIRSLIAGGYSLIAVGEDDIIIFKAEFGAVTREVVQVQGVWVHPEHRGLGLAASGMSAVVDYGLKLAPVVSLYVNGYNTAAVRAYQRVGFQPEGTFATILF</sequence>
<feature type="domain" description="N-acetyltransferase" evidence="1">
    <location>
        <begin position="145"/>
        <end position="285"/>
    </location>
</feature>
<dbReference type="Pfam" id="PF00583">
    <property type="entry name" value="Acetyltransf_1"/>
    <property type="match status" value="1"/>
</dbReference>
<dbReference type="RefSeq" id="WP_188683058.1">
    <property type="nucleotide sequence ID" value="NZ_BMIS01000003.1"/>
</dbReference>
<dbReference type="GO" id="GO:0016747">
    <property type="term" value="F:acyltransferase activity, transferring groups other than amino-acyl groups"/>
    <property type="evidence" value="ECO:0007669"/>
    <property type="project" value="InterPro"/>
</dbReference>
<dbReference type="Pfam" id="PF13312">
    <property type="entry name" value="DUF4081"/>
    <property type="match status" value="1"/>
</dbReference>
<dbReference type="Proteomes" id="UP000633136">
    <property type="component" value="Unassembled WGS sequence"/>
</dbReference>
<evidence type="ECO:0000313" key="3">
    <source>
        <dbReference type="Proteomes" id="UP000633136"/>
    </source>
</evidence>
<dbReference type="InterPro" id="IPR025289">
    <property type="entry name" value="DUF4081"/>
</dbReference>
<accession>A0A917EN96</accession>
<name>A0A917EN96_9MICC</name>
<evidence type="ECO:0000313" key="2">
    <source>
        <dbReference type="EMBL" id="GGE63770.1"/>
    </source>
</evidence>
<dbReference type="InterPro" id="IPR000182">
    <property type="entry name" value="GNAT_dom"/>
</dbReference>
<dbReference type="EMBL" id="BMIS01000003">
    <property type="protein sequence ID" value="GGE63770.1"/>
    <property type="molecule type" value="Genomic_DNA"/>
</dbReference>
<protein>
    <submittedName>
        <fullName evidence="2">N-acetyltransferase GCN5</fullName>
    </submittedName>
</protein>
<dbReference type="SUPFAM" id="SSF55729">
    <property type="entry name" value="Acyl-CoA N-acyltransferases (Nat)"/>
    <property type="match status" value="1"/>
</dbReference>
<comment type="caution">
    <text evidence="2">The sequence shown here is derived from an EMBL/GenBank/DDBJ whole genome shotgun (WGS) entry which is preliminary data.</text>
</comment>
<evidence type="ECO:0000259" key="1">
    <source>
        <dbReference type="PROSITE" id="PS51186"/>
    </source>
</evidence>
<dbReference type="InterPro" id="IPR016181">
    <property type="entry name" value="Acyl_CoA_acyltransferase"/>
</dbReference>
<dbReference type="PROSITE" id="PS51186">
    <property type="entry name" value="GNAT"/>
    <property type="match status" value="1"/>
</dbReference>
<dbReference type="AlphaFoldDB" id="A0A917EN96"/>
<reference evidence="2" key="2">
    <citation type="submission" date="2020-09" db="EMBL/GenBank/DDBJ databases">
        <authorList>
            <person name="Sun Q."/>
            <person name="Zhou Y."/>
        </authorList>
    </citation>
    <scope>NUCLEOTIDE SEQUENCE</scope>
    <source>
        <strain evidence="2">CGMCC 1.15388</strain>
    </source>
</reference>
<organism evidence="2 3">
    <name type="scientific">Nesterenkonia cremea</name>
    <dbReference type="NCBI Taxonomy" id="1882340"/>
    <lineage>
        <taxon>Bacteria</taxon>
        <taxon>Bacillati</taxon>
        <taxon>Actinomycetota</taxon>
        <taxon>Actinomycetes</taxon>
        <taxon>Micrococcales</taxon>
        <taxon>Micrococcaceae</taxon>
        <taxon>Nesterenkonia</taxon>
    </lineage>
</organism>
<reference evidence="2" key="1">
    <citation type="journal article" date="2014" name="Int. J. Syst. Evol. Microbiol.">
        <title>Complete genome sequence of Corynebacterium casei LMG S-19264T (=DSM 44701T), isolated from a smear-ripened cheese.</title>
        <authorList>
            <consortium name="US DOE Joint Genome Institute (JGI-PGF)"/>
            <person name="Walter F."/>
            <person name="Albersmeier A."/>
            <person name="Kalinowski J."/>
            <person name="Ruckert C."/>
        </authorList>
    </citation>
    <scope>NUCLEOTIDE SEQUENCE</scope>
    <source>
        <strain evidence="2">CGMCC 1.15388</strain>
    </source>
</reference>